<dbReference type="AlphaFoldDB" id="A0A833YYY9"/>
<sequence length="77" mass="9421">MNKEMYYRYCFRKTLFVVVKVPNWQRLTFLLFTPNSRERPSLPEFSFDYSSKICSCLETTVTMLPPWHFMFALYPFE</sequence>
<reference evidence="1 2" key="1">
    <citation type="journal article" date="2020" name="Nature">
        <title>Six reference-quality genomes reveal evolution of bat adaptations.</title>
        <authorList>
            <person name="Jebb D."/>
            <person name="Huang Z."/>
            <person name="Pippel M."/>
            <person name="Hughes G.M."/>
            <person name="Lavrichenko K."/>
            <person name="Devanna P."/>
            <person name="Winkler S."/>
            <person name="Jermiin L.S."/>
            <person name="Skirmuntt E.C."/>
            <person name="Katzourakis A."/>
            <person name="Burkitt-Gray L."/>
            <person name="Ray D.A."/>
            <person name="Sullivan K.A.M."/>
            <person name="Roscito J.G."/>
            <person name="Kirilenko B.M."/>
            <person name="Davalos L.M."/>
            <person name="Corthals A.P."/>
            <person name="Power M.L."/>
            <person name="Jones G."/>
            <person name="Ransome R.D."/>
            <person name="Dechmann D.K.N."/>
            <person name="Locatelli A.G."/>
            <person name="Puechmaille S.J."/>
            <person name="Fedrigo O."/>
            <person name="Jarvis E.D."/>
            <person name="Hiller M."/>
            <person name="Vernes S.C."/>
            <person name="Myers E.W."/>
            <person name="Teeling E.C."/>
        </authorList>
    </citation>
    <scope>NUCLEOTIDE SEQUENCE [LARGE SCALE GENOMIC DNA]</scope>
    <source>
        <strain evidence="1">Bat1K_MPI-CBG_1</strain>
    </source>
</reference>
<comment type="caution">
    <text evidence="1">The sequence shown here is derived from an EMBL/GenBank/DDBJ whole genome shotgun (WGS) entry which is preliminary data.</text>
</comment>
<proteinExistence type="predicted"/>
<gene>
    <name evidence="1" type="ORF">HJG60_016142</name>
</gene>
<dbReference type="EMBL" id="JABVXQ010000012">
    <property type="protein sequence ID" value="KAF6084795.1"/>
    <property type="molecule type" value="Genomic_DNA"/>
</dbReference>
<accession>A0A833YYY9</accession>
<name>A0A833YYY9_9CHIR</name>
<dbReference type="Proteomes" id="UP000664940">
    <property type="component" value="Unassembled WGS sequence"/>
</dbReference>
<evidence type="ECO:0000313" key="1">
    <source>
        <dbReference type="EMBL" id="KAF6084795.1"/>
    </source>
</evidence>
<evidence type="ECO:0000313" key="2">
    <source>
        <dbReference type="Proteomes" id="UP000664940"/>
    </source>
</evidence>
<organism evidence="1 2">
    <name type="scientific">Phyllostomus discolor</name>
    <name type="common">pale spear-nosed bat</name>
    <dbReference type="NCBI Taxonomy" id="89673"/>
    <lineage>
        <taxon>Eukaryota</taxon>
        <taxon>Metazoa</taxon>
        <taxon>Chordata</taxon>
        <taxon>Craniata</taxon>
        <taxon>Vertebrata</taxon>
        <taxon>Euteleostomi</taxon>
        <taxon>Mammalia</taxon>
        <taxon>Eutheria</taxon>
        <taxon>Laurasiatheria</taxon>
        <taxon>Chiroptera</taxon>
        <taxon>Yangochiroptera</taxon>
        <taxon>Phyllostomidae</taxon>
        <taxon>Phyllostominae</taxon>
        <taxon>Phyllostomus</taxon>
    </lineage>
</organism>
<protein>
    <submittedName>
        <fullName evidence="1">RNA binding motif protein 26</fullName>
    </submittedName>
</protein>